<evidence type="ECO:0000313" key="3">
    <source>
        <dbReference type="Proteomes" id="UP001374535"/>
    </source>
</evidence>
<keyword evidence="3" id="KW-1185">Reference proteome</keyword>
<dbReference type="EMBL" id="CP144700">
    <property type="protein sequence ID" value="WVZ25824.1"/>
    <property type="molecule type" value="Genomic_DNA"/>
</dbReference>
<name>A0AAQ3SB18_VIGMU</name>
<dbReference type="PANTHER" id="PTHR33018:SF34">
    <property type="entry name" value="OS02G0472350 PROTEIN"/>
    <property type="match status" value="1"/>
</dbReference>
<protein>
    <submittedName>
        <fullName evidence="2">Uncharacterized protein</fullName>
    </submittedName>
</protein>
<gene>
    <name evidence="2" type="ORF">V8G54_004368</name>
</gene>
<proteinExistence type="predicted"/>
<feature type="region of interest" description="Disordered" evidence="1">
    <location>
        <begin position="1"/>
        <end position="25"/>
    </location>
</feature>
<dbReference type="AlphaFoldDB" id="A0AAQ3SB18"/>
<feature type="compositionally biased region" description="Pro residues" evidence="1">
    <location>
        <begin position="1"/>
        <end position="10"/>
    </location>
</feature>
<dbReference type="PANTHER" id="PTHR33018">
    <property type="entry name" value="OS10G0338966 PROTEIN-RELATED"/>
    <property type="match status" value="1"/>
</dbReference>
<accession>A0AAQ3SB18</accession>
<feature type="region of interest" description="Disordered" evidence="1">
    <location>
        <begin position="146"/>
        <end position="165"/>
    </location>
</feature>
<feature type="compositionally biased region" description="Polar residues" evidence="1">
    <location>
        <begin position="11"/>
        <end position="22"/>
    </location>
</feature>
<evidence type="ECO:0000256" key="1">
    <source>
        <dbReference type="SAM" id="MobiDB-lite"/>
    </source>
</evidence>
<organism evidence="2 3">
    <name type="scientific">Vigna mungo</name>
    <name type="common">Black gram</name>
    <name type="synonym">Phaseolus mungo</name>
    <dbReference type="NCBI Taxonomy" id="3915"/>
    <lineage>
        <taxon>Eukaryota</taxon>
        <taxon>Viridiplantae</taxon>
        <taxon>Streptophyta</taxon>
        <taxon>Embryophyta</taxon>
        <taxon>Tracheophyta</taxon>
        <taxon>Spermatophyta</taxon>
        <taxon>Magnoliopsida</taxon>
        <taxon>eudicotyledons</taxon>
        <taxon>Gunneridae</taxon>
        <taxon>Pentapetalae</taxon>
        <taxon>rosids</taxon>
        <taxon>fabids</taxon>
        <taxon>Fabales</taxon>
        <taxon>Fabaceae</taxon>
        <taxon>Papilionoideae</taxon>
        <taxon>50 kb inversion clade</taxon>
        <taxon>NPAAA clade</taxon>
        <taxon>indigoferoid/millettioid clade</taxon>
        <taxon>Phaseoleae</taxon>
        <taxon>Vigna</taxon>
    </lineage>
</organism>
<dbReference type="Proteomes" id="UP001374535">
    <property type="component" value="Chromosome 1"/>
</dbReference>
<sequence>MADPSIPTPPQSEDQSQSSTQPKCRRATRLKDLIFSRNVDQKLPIQFDMSTGKVIGNNRARFTSFVALLGRSKVSILIDKWDHVPEEVKNKIWQTIMEKRKVAQDLQKKNLHPHRLSRGGYDRLEEIMIREASSLATGDQSDLISPPPRHEKWKRARTKPSGEYTSEETRLVAEKIESPRVLCPPFFCCWTILKSKLLEPKWINVCSLFLCAHPLLDVAGSYCLFLLDPAAPDLLDRFKITIAHPFPVDRCSLHVSGPAAGIVLMGRDVLLHILIFCPCRVSAAIKLLDHFRSHFLERVYVPFFTKLDALGREVVLPWAKKRSKGSFTQEARDDILAVAIGRPEHPGYICGVGQGVGLEQFFGGPTRKVLRNEFKKEMFPELRDELLAEIKSEIASLGLVIQVPPKGASHVASIKGSCPLPEESGDGADGSCPLPKESGDGADIASLGLAIQVPPKGASHVVSTKGSCPLPKESGDGADVPIDCELYVDDPHLHLVALDIKDSSARVPLPSEEVQTVGQAPGNFIIWPARLAKPILDISKKTNIVTPPQPQLSPLQQLGASVVTMGNKTIELDMPPELTCKIATTTLFICRRDICEIVTGNDLLSTTTFEGTFSAETIIGGAATFFLHFFSGTMFQLLDFG</sequence>
<reference evidence="2 3" key="1">
    <citation type="journal article" date="2023" name="Life. Sci Alliance">
        <title>Evolutionary insights into 3D genome organization and epigenetic landscape of Vigna mungo.</title>
        <authorList>
            <person name="Junaid A."/>
            <person name="Singh B."/>
            <person name="Bhatia S."/>
        </authorList>
    </citation>
    <scope>NUCLEOTIDE SEQUENCE [LARGE SCALE GENOMIC DNA]</scope>
    <source>
        <strain evidence="2">Urdbean</strain>
    </source>
</reference>
<evidence type="ECO:0000313" key="2">
    <source>
        <dbReference type="EMBL" id="WVZ25824.1"/>
    </source>
</evidence>